<sequence length="173" mass="20190">MHPAAVFFNLYYPEREAHLARNIFRDTGSAAYLTYSDFKERWIYFNDLGEINPNYAGLKTMDQKFILLMADQKNCPLGFCAFKMHKIDLVEIDIILVRKEMRGMGLGKKLYGHLEQSFTDGTAFYVENTTHSGKLFFKSCGFFRDVDLIKVVEHENRLKKFYREANGNLWVAC</sequence>
<evidence type="ECO:0000313" key="2">
    <source>
        <dbReference type="EMBL" id="SFH30208.1"/>
    </source>
</evidence>
<dbReference type="Proteomes" id="UP000199337">
    <property type="component" value="Unassembled WGS sequence"/>
</dbReference>
<accession>A0A1I2YX04</accession>
<dbReference type="OrthoDB" id="1806652at2"/>
<evidence type="ECO:0000259" key="1">
    <source>
        <dbReference type="PROSITE" id="PS51186"/>
    </source>
</evidence>
<dbReference type="GO" id="GO:0016747">
    <property type="term" value="F:acyltransferase activity, transferring groups other than amino-acyl groups"/>
    <property type="evidence" value="ECO:0007669"/>
    <property type="project" value="InterPro"/>
</dbReference>
<proteinExistence type="predicted"/>
<dbReference type="InterPro" id="IPR016181">
    <property type="entry name" value="Acyl_CoA_acyltransferase"/>
</dbReference>
<gene>
    <name evidence="2" type="ORF">SAMN05660649_04673</name>
</gene>
<dbReference type="Gene3D" id="3.40.630.30">
    <property type="match status" value="1"/>
</dbReference>
<evidence type="ECO:0000313" key="3">
    <source>
        <dbReference type="Proteomes" id="UP000199337"/>
    </source>
</evidence>
<keyword evidence="2" id="KW-0808">Transferase</keyword>
<dbReference type="SUPFAM" id="SSF55729">
    <property type="entry name" value="Acyl-CoA N-acyltransferases (Nat)"/>
    <property type="match status" value="1"/>
</dbReference>
<dbReference type="EMBL" id="FOOX01000023">
    <property type="protein sequence ID" value="SFH30208.1"/>
    <property type="molecule type" value="Genomic_DNA"/>
</dbReference>
<keyword evidence="3" id="KW-1185">Reference proteome</keyword>
<dbReference type="Pfam" id="PF00583">
    <property type="entry name" value="Acetyltransf_1"/>
    <property type="match status" value="1"/>
</dbReference>
<organism evidence="2 3">
    <name type="scientific">Desulfotruncus arcticus DSM 17038</name>
    <dbReference type="NCBI Taxonomy" id="1121424"/>
    <lineage>
        <taxon>Bacteria</taxon>
        <taxon>Bacillati</taxon>
        <taxon>Bacillota</taxon>
        <taxon>Clostridia</taxon>
        <taxon>Eubacteriales</taxon>
        <taxon>Desulfallaceae</taxon>
        <taxon>Desulfotruncus</taxon>
    </lineage>
</organism>
<dbReference type="InterPro" id="IPR000182">
    <property type="entry name" value="GNAT_dom"/>
</dbReference>
<dbReference type="PROSITE" id="PS51186">
    <property type="entry name" value="GNAT"/>
    <property type="match status" value="1"/>
</dbReference>
<feature type="domain" description="N-acetyltransferase" evidence="1">
    <location>
        <begin position="6"/>
        <end position="163"/>
    </location>
</feature>
<reference evidence="3" key="1">
    <citation type="submission" date="2016-10" db="EMBL/GenBank/DDBJ databases">
        <authorList>
            <person name="Varghese N."/>
            <person name="Submissions S."/>
        </authorList>
    </citation>
    <scope>NUCLEOTIDE SEQUENCE [LARGE SCALE GENOMIC DNA]</scope>
    <source>
        <strain evidence="3">DSM 17038</strain>
    </source>
</reference>
<dbReference type="AlphaFoldDB" id="A0A1I2YX04"/>
<dbReference type="STRING" id="341036.SAMN05660649_04673"/>
<name>A0A1I2YX04_9FIRM</name>
<protein>
    <submittedName>
        <fullName evidence="2">Acetyltransferase (GNAT) domain-containing protein</fullName>
    </submittedName>
</protein>
<dbReference type="CDD" id="cd04301">
    <property type="entry name" value="NAT_SF"/>
    <property type="match status" value="1"/>
</dbReference>
<dbReference type="RefSeq" id="WP_092475059.1">
    <property type="nucleotide sequence ID" value="NZ_FOOX01000023.1"/>
</dbReference>